<proteinExistence type="predicted"/>
<comment type="caution">
    <text evidence="1">The sequence shown here is derived from an EMBL/GenBank/DDBJ whole genome shotgun (WGS) entry which is preliminary data.</text>
</comment>
<keyword evidence="2" id="KW-1185">Reference proteome</keyword>
<dbReference type="AlphaFoldDB" id="A0A502CL72"/>
<dbReference type="EMBL" id="RCZM01000009">
    <property type="protein sequence ID" value="TPG12526.1"/>
    <property type="molecule type" value="Genomic_DNA"/>
</dbReference>
<dbReference type="Proteomes" id="UP000317722">
    <property type="component" value="Unassembled WGS sequence"/>
</dbReference>
<protein>
    <submittedName>
        <fullName evidence="1">Uncharacterized protein</fullName>
    </submittedName>
</protein>
<reference evidence="1 2" key="1">
    <citation type="journal article" date="2019" name="Environ. Microbiol.">
        <title>Species interactions and distinct microbial communities in high Arctic permafrost affected cryosols are associated with the CH4 and CO2 gas fluxes.</title>
        <authorList>
            <person name="Altshuler I."/>
            <person name="Hamel J."/>
            <person name="Turney S."/>
            <person name="Magnuson E."/>
            <person name="Levesque R."/>
            <person name="Greer C."/>
            <person name="Whyte L.G."/>
        </authorList>
    </citation>
    <scope>NUCLEOTIDE SEQUENCE [LARGE SCALE GENOMIC DNA]</scope>
    <source>
        <strain evidence="1 2">S9.3A</strain>
    </source>
</reference>
<accession>A0A502CL72</accession>
<name>A0A502CL72_9MICO</name>
<gene>
    <name evidence="1" type="ORF">EAH86_19655</name>
</gene>
<evidence type="ECO:0000313" key="2">
    <source>
        <dbReference type="Proteomes" id="UP000317722"/>
    </source>
</evidence>
<sequence length="95" mass="10431">MLTQAGATSAPLVPERRLSLSGRALLAELHEAMATAQAEVAAQRRPPSDANLLAIARSHHVLAMIAYEEALKSLHLPVPPRLRDDLRLLRRVVRN</sequence>
<evidence type="ECO:0000313" key="1">
    <source>
        <dbReference type="EMBL" id="TPG12526.1"/>
    </source>
</evidence>
<organism evidence="1 2">
    <name type="scientific">Pedococcus bigeumensis</name>
    <dbReference type="NCBI Taxonomy" id="433644"/>
    <lineage>
        <taxon>Bacteria</taxon>
        <taxon>Bacillati</taxon>
        <taxon>Actinomycetota</taxon>
        <taxon>Actinomycetes</taxon>
        <taxon>Micrococcales</taxon>
        <taxon>Intrasporangiaceae</taxon>
        <taxon>Pedococcus</taxon>
    </lineage>
</organism>